<accession>A0ACB8BA14</accession>
<comment type="caution">
    <text evidence="1">The sequence shown here is derived from an EMBL/GenBank/DDBJ whole genome shotgun (WGS) entry which is preliminary data.</text>
</comment>
<organism evidence="1 2">
    <name type="scientific">Leucogyrophana mollusca</name>
    <dbReference type="NCBI Taxonomy" id="85980"/>
    <lineage>
        <taxon>Eukaryota</taxon>
        <taxon>Fungi</taxon>
        <taxon>Dikarya</taxon>
        <taxon>Basidiomycota</taxon>
        <taxon>Agaricomycotina</taxon>
        <taxon>Agaricomycetes</taxon>
        <taxon>Agaricomycetidae</taxon>
        <taxon>Boletales</taxon>
        <taxon>Boletales incertae sedis</taxon>
        <taxon>Leucogyrophana</taxon>
    </lineage>
</organism>
<sequence length="257" mass="27377">MQRDAPRPRASLFRVAGIVGYSGEPARPLSLTRVRPVVNPVSVSVVHRPVDCRMLDLRRSLTPTESMELHEQSRVVREGLRGLHEREAAGDTPSPSDDCSSAAAAGLEYPGCGGRGRGSAVTHVEARGEPQPRSRAQSVSDGVTLRPLRVSLSNVAHGAPASPARGLCQTAARGLAIAWDTVVRPRAATPAGASELLLRGVLVVRALDVHPHRALRSPAYRACSGRDAAPPTWNPPPRLAKLRKGHAHPTLVLIRVS</sequence>
<dbReference type="EMBL" id="MU266512">
    <property type="protein sequence ID" value="KAH7921773.1"/>
    <property type="molecule type" value="Genomic_DNA"/>
</dbReference>
<reference evidence="1" key="1">
    <citation type="journal article" date="2021" name="New Phytol.">
        <title>Evolutionary innovations through gain and loss of genes in the ectomycorrhizal Boletales.</title>
        <authorList>
            <person name="Wu G."/>
            <person name="Miyauchi S."/>
            <person name="Morin E."/>
            <person name="Kuo A."/>
            <person name="Drula E."/>
            <person name="Varga T."/>
            <person name="Kohler A."/>
            <person name="Feng B."/>
            <person name="Cao Y."/>
            <person name="Lipzen A."/>
            <person name="Daum C."/>
            <person name="Hundley H."/>
            <person name="Pangilinan J."/>
            <person name="Johnson J."/>
            <person name="Barry K."/>
            <person name="LaButti K."/>
            <person name="Ng V."/>
            <person name="Ahrendt S."/>
            <person name="Min B."/>
            <person name="Choi I.G."/>
            <person name="Park H."/>
            <person name="Plett J.M."/>
            <person name="Magnuson J."/>
            <person name="Spatafora J.W."/>
            <person name="Nagy L.G."/>
            <person name="Henrissat B."/>
            <person name="Grigoriev I.V."/>
            <person name="Yang Z.L."/>
            <person name="Xu J."/>
            <person name="Martin F.M."/>
        </authorList>
    </citation>
    <scope>NUCLEOTIDE SEQUENCE</scope>
    <source>
        <strain evidence="1">KUC20120723A-06</strain>
    </source>
</reference>
<keyword evidence="2" id="KW-1185">Reference proteome</keyword>
<name>A0ACB8BA14_9AGAM</name>
<gene>
    <name evidence="1" type="ORF">BV22DRAFT_1176231</name>
</gene>
<dbReference type="Proteomes" id="UP000790709">
    <property type="component" value="Unassembled WGS sequence"/>
</dbReference>
<proteinExistence type="predicted"/>
<evidence type="ECO:0000313" key="2">
    <source>
        <dbReference type="Proteomes" id="UP000790709"/>
    </source>
</evidence>
<protein>
    <submittedName>
        <fullName evidence="1">Uncharacterized protein</fullName>
    </submittedName>
</protein>
<evidence type="ECO:0000313" key="1">
    <source>
        <dbReference type="EMBL" id="KAH7921773.1"/>
    </source>
</evidence>